<evidence type="ECO:0000313" key="2">
    <source>
        <dbReference type="EMBL" id="KAA6396619.1"/>
    </source>
</evidence>
<comment type="caution">
    <text evidence="2">The sequence shown here is derived from an EMBL/GenBank/DDBJ whole genome shotgun (WGS) entry which is preliminary data.</text>
</comment>
<evidence type="ECO:0000313" key="3">
    <source>
        <dbReference type="Proteomes" id="UP000324800"/>
    </source>
</evidence>
<keyword evidence="1" id="KW-0472">Membrane</keyword>
<name>A0A5J4WRB9_9EUKA</name>
<organism evidence="2 3">
    <name type="scientific">Streblomastix strix</name>
    <dbReference type="NCBI Taxonomy" id="222440"/>
    <lineage>
        <taxon>Eukaryota</taxon>
        <taxon>Metamonada</taxon>
        <taxon>Preaxostyla</taxon>
        <taxon>Oxymonadida</taxon>
        <taxon>Streblomastigidae</taxon>
        <taxon>Streblomastix</taxon>
    </lineage>
</organism>
<proteinExistence type="predicted"/>
<protein>
    <submittedName>
        <fullName evidence="2">Uncharacterized protein</fullName>
    </submittedName>
</protein>
<feature type="transmembrane region" description="Helical" evidence="1">
    <location>
        <begin position="144"/>
        <end position="165"/>
    </location>
</feature>
<keyword evidence="1" id="KW-1133">Transmembrane helix</keyword>
<feature type="transmembrane region" description="Helical" evidence="1">
    <location>
        <begin position="77"/>
        <end position="96"/>
    </location>
</feature>
<reference evidence="2 3" key="1">
    <citation type="submission" date="2019-03" db="EMBL/GenBank/DDBJ databases">
        <title>Single cell metagenomics reveals metabolic interactions within the superorganism composed of flagellate Streblomastix strix and complex community of Bacteroidetes bacteria on its surface.</title>
        <authorList>
            <person name="Treitli S.C."/>
            <person name="Kolisko M."/>
            <person name="Husnik F."/>
            <person name="Keeling P."/>
            <person name="Hampl V."/>
        </authorList>
    </citation>
    <scope>NUCLEOTIDE SEQUENCE [LARGE SCALE GENOMIC DNA]</scope>
    <source>
        <strain evidence="2">ST1C</strain>
    </source>
</reference>
<dbReference type="AlphaFoldDB" id="A0A5J4WRB9"/>
<sequence length="180" mass="20488">MFVHAKDDVEISADELLLKKTKFPFVLVIPESDDPVIEALDPSKYMKFVPVLFKFPLTYIFEICGYPPVVKMNLSPVIVFDCVTLVSCIYAFPATLMKFYPSILVLSETCTLFIDGPLLAYMKLFPDMELLPDICTLLTYAYPLAYMKLLPVTLLELYILMLLILGLDPPTFMKYCPDAE</sequence>
<feature type="transmembrane region" description="Helical" evidence="1">
    <location>
        <begin position="103"/>
        <end position="124"/>
    </location>
</feature>
<evidence type="ECO:0000256" key="1">
    <source>
        <dbReference type="SAM" id="Phobius"/>
    </source>
</evidence>
<accession>A0A5J4WRB9</accession>
<keyword evidence="1" id="KW-0812">Transmembrane</keyword>
<dbReference type="Proteomes" id="UP000324800">
    <property type="component" value="Unassembled WGS sequence"/>
</dbReference>
<dbReference type="EMBL" id="SNRW01001383">
    <property type="protein sequence ID" value="KAA6396619.1"/>
    <property type="molecule type" value="Genomic_DNA"/>
</dbReference>
<gene>
    <name evidence="2" type="ORF">EZS28_007855</name>
</gene>